<name>A0A0J6J2G5_PSEDM</name>
<dbReference type="InterPro" id="IPR052947">
    <property type="entry name" value="T6SS_Hcp1_domain"/>
</dbReference>
<keyword evidence="2" id="KW-1185">Reference proteome</keyword>
<protein>
    <recommendedName>
        <fullName evidence="3">Type VI secretion system secreted protein Hcp</fullName>
    </recommendedName>
</protein>
<dbReference type="RefSeq" id="WP_048361967.1">
    <property type="nucleotide sequence ID" value="NZ_FNUD01000002.1"/>
</dbReference>
<evidence type="ECO:0008006" key="3">
    <source>
        <dbReference type="Google" id="ProtNLM"/>
    </source>
</evidence>
<gene>
    <name evidence="1" type="ORF">SAMN04489800_3132</name>
</gene>
<sequence>MATHGYMTIAGNAQGLISAGCSSQDSIGNKCQSGHTDEIMVLSYTHNMVNIGNINKPTHRPIFITKNVDKASPLLAQALSSREEIKCTINFYRVSSFGLQEKFYSVSINGGVIADLTLEMPHAILQNDAEPQEHIAIRYRDITWTHHIAGTSGYSTWGNDE</sequence>
<dbReference type="InterPro" id="IPR036624">
    <property type="entry name" value="Hcp1-lik_sf"/>
</dbReference>
<comment type="caution">
    <text evidence="1">The sequence shown here is derived from an EMBL/GenBank/DDBJ whole genome shotgun (WGS) entry which is preliminary data.</text>
</comment>
<reference evidence="1" key="1">
    <citation type="submission" date="2016-10" db="EMBL/GenBank/DDBJ databases">
        <authorList>
            <person name="Varghese N."/>
            <person name="Submissions S."/>
        </authorList>
    </citation>
    <scope>NUCLEOTIDE SEQUENCE [LARGE SCALE GENOMIC DNA]</scope>
    <source>
        <strain evidence="1">LMG 25555</strain>
    </source>
</reference>
<evidence type="ECO:0000313" key="1">
    <source>
        <dbReference type="EMBL" id="SEE96162.1"/>
    </source>
</evidence>
<dbReference type="Gene3D" id="2.30.110.20">
    <property type="entry name" value="Hcp1-like"/>
    <property type="match status" value="1"/>
</dbReference>
<proteinExistence type="predicted"/>
<dbReference type="AlphaFoldDB" id="A0A0J6J2G5"/>
<organism evidence="1 2">
    <name type="scientific">Pseudomonas deceptionensis</name>
    <dbReference type="NCBI Taxonomy" id="882211"/>
    <lineage>
        <taxon>Bacteria</taxon>
        <taxon>Pseudomonadati</taxon>
        <taxon>Pseudomonadota</taxon>
        <taxon>Gammaproteobacteria</taxon>
        <taxon>Pseudomonadales</taxon>
        <taxon>Pseudomonadaceae</taxon>
        <taxon>Pseudomonas</taxon>
    </lineage>
</organism>
<accession>A0A0J6J2G5</accession>
<dbReference type="InterPro" id="IPR008514">
    <property type="entry name" value="T6SS_Hcp"/>
</dbReference>
<dbReference type="PATRIC" id="fig|882211.3.peg.4368"/>
<dbReference type="EMBL" id="FNUD01000002">
    <property type="protein sequence ID" value="SEE96162.1"/>
    <property type="molecule type" value="Genomic_DNA"/>
</dbReference>
<evidence type="ECO:0000313" key="2">
    <source>
        <dbReference type="Proteomes" id="UP000183613"/>
    </source>
</evidence>
<dbReference type="OrthoDB" id="5674026at2"/>
<dbReference type="Pfam" id="PF05638">
    <property type="entry name" value="T6SS_HCP"/>
    <property type="match status" value="1"/>
</dbReference>
<dbReference type="SUPFAM" id="SSF141452">
    <property type="entry name" value="Hcp1-like"/>
    <property type="match status" value="1"/>
</dbReference>
<dbReference type="Proteomes" id="UP000183613">
    <property type="component" value="Unassembled WGS sequence"/>
</dbReference>
<dbReference type="NCBIfam" id="TIGR03344">
    <property type="entry name" value="VI_effect_Hcp1"/>
    <property type="match status" value="1"/>
</dbReference>
<dbReference type="PANTHER" id="PTHR34319">
    <property type="entry name" value="MAJOR EXPORTED PROTEIN"/>
    <property type="match status" value="1"/>
</dbReference>
<dbReference type="PANTHER" id="PTHR34319:SF7">
    <property type="entry name" value="HNH ENDONUCLEASE DOMAIN-CONTAINING PROTEIN"/>
    <property type="match status" value="1"/>
</dbReference>